<dbReference type="GO" id="GO:0004143">
    <property type="term" value="F:ATP-dependent diacylglycerol kinase activity"/>
    <property type="evidence" value="ECO:0007669"/>
    <property type="project" value="TreeGrafter"/>
</dbReference>
<evidence type="ECO:0000256" key="6">
    <source>
        <dbReference type="ARBA" id="ARBA00022741"/>
    </source>
</evidence>
<keyword evidence="8" id="KW-0067">ATP-binding</keyword>
<dbReference type="InterPro" id="IPR017438">
    <property type="entry name" value="ATP-NAD_kinase_N"/>
</dbReference>
<dbReference type="SUPFAM" id="SSF111331">
    <property type="entry name" value="NAD kinase/diacylglycerol kinase-like"/>
    <property type="match status" value="1"/>
</dbReference>
<keyword evidence="12" id="KW-1208">Phospholipid metabolism</keyword>
<dbReference type="GO" id="GO:0046872">
    <property type="term" value="F:metal ion binding"/>
    <property type="evidence" value="ECO:0007669"/>
    <property type="project" value="UniProtKB-KW"/>
</dbReference>
<keyword evidence="6" id="KW-0547">Nucleotide-binding</keyword>
<dbReference type="InterPro" id="IPR045540">
    <property type="entry name" value="YegS/DAGK_C"/>
</dbReference>
<dbReference type="SMART" id="SM00046">
    <property type="entry name" value="DAGKc"/>
    <property type="match status" value="1"/>
</dbReference>
<dbReference type="AlphaFoldDB" id="A7NMR0"/>
<keyword evidence="10" id="KW-0443">Lipid metabolism</keyword>
<accession>A7NMR0</accession>
<dbReference type="InterPro" id="IPR005218">
    <property type="entry name" value="Diacylglycerol/lipid_kinase"/>
</dbReference>
<dbReference type="Pfam" id="PF00781">
    <property type="entry name" value="DAGK_cat"/>
    <property type="match status" value="1"/>
</dbReference>
<name>A7NMR0_ROSCS</name>
<evidence type="ECO:0000256" key="7">
    <source>
        <dbReference type="ARBA" id="ARBA00022777"/>
    </source>
</evidence>
<dbReference type="EMBL" id="CP000804">
    <property type="protein sequence ID" value="ABU58831.1"/>
    <property type="molecule type" value="Genomic_DNA"/>
</dbReference>
<evidence type="ECO:0000256" key="12">
    <source>
        <dbReference type="ARBA" id="ARBA00023264"/>
    </source>
</evidence>
<proteinExistence type="inferred from homology"/>
<keyword evidence="9" id="KW-0460">Magnesium</keyword>
<keyword evidence="7 14" id="KW-0418">Kinase</keyword>
<comment type="cofactor">
    <cofactor evidence="1">
        <name>Mg(2+)</name>
        <dbReference type="ChEBI" id="CHEBI:18420"/>
    </cofactor>
</comment>
<evidence type="ECO:0000256" key="11">
    <source>
        <dbReference type="ARBA" id="ARBA00023209"/>
    </source>
</evidence>
<dbReference type="PANTHER" id="PTHR12358:SF106">
    <property type="entry name" value="LIPID KINASE YEGS"/>
    <property type="match status" value="1"/>
</dbReference>
<dbReference type="Gene3D" id="3.40.50.10330">
    <property type="entry name" value="Probable inorganic polyphosphate/atp-NAD kinase, domain 1"/>
    <property type="match status" value="1"/>
</dbReference>
<dbReference type="Pfam" id="PF19279">
    <property type="entry name" value="YegS_C"/>
    <property type="match status" value="1"/>
</dbReference>
<dbReference type="Proteomes" id="UP000000263">
    <property type="component" value="Chromosome"/>
</dbReference>
<evidence type="ECO:0000313" key="14">
    <source>
        <dbReference type="EMBL" id="ABU58831.1"/>
    </source>
</evidence>
<keyword evidence="5" id="KW-0479">Metal-binding</keyword>
<protein>
    <submittedName>
        <fullName evidence="14">Diacylglycerol kinase catalytic region</fullName>
    </submittedName>
</protein>
<feature type="domain" description="DAGKc" evidence="13">
    <location>
        <begin position="1"/>
        <end position="137"/>
    </location>
</feature>
<dbReference type="RefSeq" id="WP_012121255.1">
    <property type="nucleotide sequence ID" value="NC_009767.1"/>
</dbReference>
<dbReference type="Gene3D" id="2.60.200.40">
    <property type="match status" value="1"/>
</dbReference>
<evidence type="ECO:0000259" key="13">
    <source>
        <dbReference type="PROSITE" id="PS50146"/>
    </source>
</evidence>
<dbReference type="GO" id="GO:0008654">
    <property type="term" value="P:phospholipid biosynthetic process"/>
    <property type="evidence" value="ECO:0007669"/>
    <property type="project" value="UniProtKB-KW"/>
</dbReference>
<dbReference type="NCBIfam" id="TIGR00147">
    <property type="entry name" value="YegS/Rv2252/BmrU family lipid kinase"/>
    <property type="match status" value="1"/>
</dbReference>
<evidence type="ECO:0000256" key="1">
    <source>
        <dbReference type="ARBA" id="ARBA00001946"/>
    </source>
</evidence>
<dbReference type="STRING" id="383372.Rcas_2760"/>
<keyword evidence="3" id="KW-0444">Lipid biosynthesis</keyword>
<dbReference type="HOGENOM" id="CLU_045532_0_0_0"/>
<evidence type="ECO:0000256" key="4">
    <source>
        <dbReference type="ARBA" id="ARBA00022679"/>
    </source>
</evidence>
<dbReference type="GO" id="GO:0005524">
    <property type="term" value="F:ATP binding"/>
    <property type="evidence" value="ECO:0007669"/>
    <property type="project" value="UniProtKB-KW"/>
</dbReference>
<evidence type="ECO:0000256" key="5">
    <source>
        <dbReference type="ARBA" id="ARBA00022723"/>
    </source>
</evidence>
<keyword evidence="4" id="KW-0808">Transferase</keyword>
<keyword evidence="11" id="KW-0594">Phospholipid biosynthesis</keyword>
<dbReference type="InterPro" id="IPR050187">
    <property type="entry name" value="Lipid_Phosphate_FormReg"/>
</dbReference>
<dbReference type="eggNOG" id="COG1597">
    <property type="taxonomic scope" value="Bacteria"/>
</dbReference>
<gene>
    <name evidence="14" type="ordered locus">Rcas_2760</name>
</gene>
<dbReference type="KEGG" id="rca:Rcas_2760"/>
<reference evidence="14 15" key="1">
    <citation type="submission" date="2007-08" db="EMBL/GenBank/DDBJ databases">
        <title>Complete sequence of Roseiflexus castenholzii DSM 13941.</title>
        <authorList>
            <consortium name="US DOE Joint Genome Institute"/>
            <person name="Copeland A."/>
            <person name="Lucas S."/>
            <person name="Lapidus A."/>
            <person name="Barry K."/>
            <person name="Glavina del Rio T."/>
            <person name="Dalin E."/>
            <person name="Tice H."/>
            <person name="Pitluck S."/>
            <person name="Thompson L.S."/>
            <person name="Brettin T."/>
            <person name="Bruce D."/>
            <person name="Detter J.C."/>
            <person name="Han C."/>
            <person name="Tapia R."/>
            <person name="Schmutz J."/>
            <person name="Larimer F."/>
            <person name="Land M."/>
            <person name="Hauser L."/>
            <person name="Kyrpides N."/>
            <person name="Mikhailova N."/>
            <person name="Bryant D.A."/>
            <person name="Hanada S."/>
            <person name="Tsukatani Y."/>
            <person name="Richardson P."/>
        </authorList>
    </citation>
    <scope>NUCLEOTIDE SEQUENCE [LARGE SCALE GENOMIC DNA]</scope>
    <source>
        <strain evidence="15">DSM 13941 / HLO8</strain>
    </source>
</reference>
<comment type="similarity">
    <text evidence="2">Belongs to the diacylglycerol/lipid kinase family.</text>
</comment>
<evidence type="ECO:0000313" key="15">
    <source>
        <dbReference type="Proteomes" id="UP000000263"/>
    </source>
</evidence>
<dbReference type="OrthoDB" id="9786026at2"/>
<sequence length="304" mass="33127">MDKALIILNPWAGRGHAGERRHDLDLALERAGIDYDMVMTHTRGGAIEIARQAVERGYSAIVAVGGDGTVNEAVNGIKLAEARGERRVPLGIIPLGTGCDFIKVLDGFLANDISGSVQRIARQHPRTVDLGLVRVDNEQERWFINALGSGFDAQAAAEALKITRLKGFAVYLLAIIRALANYKAHPMTVEFDGRRIQRRLLFASIANGRYQAGGFLLTPDARIDDGYFDACLVDNLRIDEIIRHIPKVLEGTHTRLRQVTMARVRHVAISSSAPIPVATDGEVLSTRARTVTAELVPGAIEILA</sequence>
<dbReference type="InterPro" id="IPR016064">
    <property type="entry name" value="NAD/diacylglycerol_kinase_sf"/>
</dbReference>
<dbReference type="InterPro" id="IPR001206">
    <property type="entry name" value="Diacylglycerol_kinase_cat_dom"/>
</dbReference>
<keyword evidence="15" id="KW-1185">Reference proteome</keyword>
<evidence type="ECO:0000256" key="3">
    <source>
        <dbReference type="ARBA" id="ARBA00022516"/>
    </source>
</evidence>
<evidence type="ECO:0000256" key="9">
    <source>
        <dbReference type="ARBA" id="ARBA00022842"/>
    </source>
</evidence>
<dbReference type="GO" id="GO:0005886">
    <property type="term" value="C:plasma membrane"/>
    <property type="evidence" value="ECO:0007669"/>
    <property type="project" value="TreeGrafter"/>
</dbReference>
<dbReference type="PROSITE" id="PS50146">
    <property type="entry name" value="DAGK"/>
    <property type="match status" value="1"/>
</dbReference>
<evidence type="ECO:0000256" key="8">
    <source>
        <dbReference type="ARBA" id="ARBA00022840"/>
    </source>
</evidence>
<organism evidence="14 15">
    <name type="scientific">Roseiflexus castenholzii (strain DSM 13941 / HLO8)</name>
    <dbReference type="NCBI Taxonomy" id="383372"/>
    <lineage>
        <taxon>Bacteria</taxon>
        <taxon>Bacillati</taxon>
        <taxon>Chloroflexota</taxon>
        <taxon>Chloroflexia</taxon>
        <taxon>Chloroflexales</taxon>
        <taxon>Roseiflexineae</taxon>
        <taxon>Roseiflexaceae</taxon>
        <taxon>Roseiflexus</taxon>
    </lineage>
</organism>
<evidence type="ECO:0000256" key="10">
    <source>
        <dbReference type="ARBA" id="ARBA00023098"/>
    </source>
</evidence>
<evidence type="ECO:0000256" key="2">
    <source>
        <dbReference type="ARBA" id="ARBA00005983"/>
    </source>
</evidence>
<dbReference type="PANTHER" id="PTHR12358">
    <property type="entry name" value="SPHINGOSINE KINASE"/>
    <property type="match status" value="1"/>
</dbReference>